<accession>A0A4Y9ZIE3</accession>
<gene>
    <name evidence="2" type="ORF">EWM64_g10398</name>
</gene>
<dbReference type="PROSITE" id="PS50878">
    <property type="entry name" value="RT_POL"/>
    <property type="match status" value="1"/>
</dbReference>
<dbReference type="PANTHER" id="PTHR19446">
    <property type="entry name" value="REVERSE TRANSCRIPTASES"/>
    <property type="match status" value="1"/>
</dbReference>
<feature type="domain" description="Reverse transcriptase" evidence="1">
    <location>
        <begin position="77"/>
        <end position="347"/>
    </location>
</feature>
<dbReference type="CDD" id="cd01650">
    <property type="entry name" value="RT_nLTR_like"/>
    <property type="match status" value="1"/>
</dbReference>
<dbReference type="InterPro" id="IPR043502">
    <property type="entry name" value="DNA/RNA_pol_sf"/>
</dbReference>
<protein>
    <recommendedName>
        <fullName evidence="1">Reverse transcriptase domain-containing protein</fullName>
    </recommendedName>
</protein>
<reference evidence="2 3" key="1">
    <citation type="submission" date="2019-02" db="EMBL/GenBank/DDBJ databases">
        <title>Genome sequencing of the rare red list fungi Hericium alpestre (H. flagellum).</title>
        <authorList>
            <person name="Buettner E."/>
            <person name="Kellner H."/>
        </authorList>
    </citation>
    <scope>NUCLEOTIDE SEQUENCE [LARGE SCALE GENOMIC DNA]</scope>
    <source>
        <strain evidence="2 3">DSM 108284</strain>
    </source>
</reference>
<evidence type="ECO:0000259" key="1">
    <source>
        <dbReference type="PROSITE" id="PS50878"/>
    </source>
</evidence>
<dbReference type="InterPro" id="IPR000477">
    <property type="entry name" value="RT_dom"/>
</dbReference>
<dbReference type="SUPFAM" id="SSF56672">
    <property type="entry name" value="DNA/RNA polymerases"/>
    <property type="match status" value="1"/>
</dbReference>
<keyword evidence="3" id="KW-1185">Reference proteome</keyword>
<organism evidence="2 3">
    <name type="scientific">Hericium alpestre</name>
    <dbReference type="NCBI Taxonomy" id="135208"/>
    <lineage>
        <taxon>Eukaryota</taxon>
        <taxon>Fungi</taxon>
        <taxon>Dikarya</taxon>
        <taxon>Basidiomycota</taxon>
        <taxon>Agaricomycotina</taxon>
        <taxon>Agaricomycetes</taxon>
        <taxon>Russulales</taxon>
        <taxon>Hericiaceae</taxon>
        <taxon>Hericium</taxon>
    </lineage>
</organism>
<dbReference type="EMBL" id="SFCI01002695">
    <property type="protein sequence ID" value="TFY73613.1"/>
    <property type="molecule type" value="Genomic_DNA"/>
</dbReference>
<sequence length="364" mass="40843">AQKLPPTQCTPLSDIITKHDVAQALKSSWNGTATSLNGLPYELWKCLEEHHHTTKKTQLKCPSFNVTAALTAVFQDIQTHGLSPGSSFSQGWMCLIYKKNDKSDIANYCPINLFNTDYKLFTKTLTTQLASSIHVMVHDDQTMILFFEAMEVDGVIIALDQEKAYNKVEHDYLWKTLTTYNLPDWFIVTVCSLYEHAKMKVAVNGHFSNPYCVTCSICQGDPLSCLLFDLAIEPLACMLWASPHLTGFHIPGTMKKVLVCLFADDMVLYLSAGDRYDHVLKILNSWCAASGAKFNINKTEVILMGSVAHHDRICMTQKLHPDNMTTLSNGKRITGDRDLIQYLGTYIGIDIDGDVPWLPLLDKL</sequence>
<dbReference type="AlphaFoldDB" id="A0A4Y9ZIE3"/>
<dbReference type="OrthoDB" id="2205812at2759"/>
<comment type="caution">
    <text evidence="2">The sequence shown here is derived from an EMBL/GenBank/DDBJ whole genome shotgun (WGS) entry which is preliminary data.</text>
</comment>
<name>A0A4Y9ZIE3_9AGAM</name>
<proteinExistence type="predicted"/>
<dbReference type="Pfam" id="PF00078">
    <property type="entry name" value="RVT_1"/>
    <property type="match status" value="1"/>
</dbReference>
<feature type="non-terminal residue" evidence="2">
    <location>
        <position position="1"/>
    </location>
</feature>
<evidence type="ECO:0000313" key="3">
    <source>
        <dbReference type="Proteomes" id="UP000298061"/>
    </source>
</evidence>
<dbReference type="Proteomes" id="UP000298061">
    <property type="component" value="Unassembled WGS sequence"/>
</dbReference>
<evidence type="ECO:0000313" key="2">
    <source>
        <dbReference type="EMBL" id="TFY73613.1"/>
    </source>
</evidence>